<evidence type="ECO:0000256" key="7">
    <source>
        <dbReference type="ARBA" id="ARBA00058151"/>
    </source>
</evidence>
<feature type="binding site" evidence="9">
    <location>
        <begin position="89"/>
        <end position="90"/>
    </location>
    <ligand>
        <name>(2S)-2-hydroxy-3-oxobutyl phosphate</name>
        <dbReference type="ChEBI" id="CHEBI:58830"/>
    </ligand>
</feature>
<evidence type="ECO:0000313" key="10">
    <source>
        <dbReference type="EMBL" id="MCZ0863951.1"/>
    </source>
</evidence>
<evidence type="ECO:0000256" key="3">
    <source>
        <dbReference type="ARBA" id="ARBA00012664"/>
    </source>
</evidence>
<feature type="binding site" evidence="9">
    <location>
        <position position="26"/>
    </location>
    <ligand>
        <name>5-amino-6-(D-ribitylamino)uracil</name>
        <dbReference type="ChEBI" id="CHEBI:15934"/>
    </ligand>
</feature>
<dbReference type="InterPro" id="IPR034964">
    <property type="entry name" value="LS"/>
</dbReference>
<organism evidence="10 11">
    <name type="scientific">Dasania phycosphaerae</name>
    <dbReference type="NCBI Taxonomy" id="2950436"/>
    <lineage>
        <taxon>Bacteria</taxon>
        <taxon>Pseudomonadati</taxon>
        <taxon>Pseudomonadota</taxon>
        <taxon>Gammaproteobacteria</taxon>
        <taxon>Cellvibrionales</taxon>
        <taxon>Spongiibacteraceae</taxon>
        <taxon>Dasania</taxon>
    </lineage>
</organism>
<comment type="caution">
    <text evidence="10">The sequence shown here is derived from an EMBL/GenBank/DDBJ whole genome shotgun (WGS) entry which is preliminary data.</text>
</comment>
<feature type="active site" description="Proton donor" evidence="9">
    <location>
        <position position="92"/>
    </location>
</feature>
<comment type="catalytic activity">
    <reaction evidence="6 9">
        <text>(2S)-2-hydroxy-3-oxobutyl phosphate + 5-amino-6-(D-ribitylamino)uracil = 6,7-dimethyl-8-(1-D-ribityl)lumazine + phosphate + 2 H2O + H(+)</text>
        <dbReference type="Rhea" id="RHEA:26152"/>
        <dbReference type="ChEBI" id="CHEBI:15377"/>
        <dbReference type="ChEBI" id="CHEBI:15378"/>
        <dbReference type="ChEBI" id="CHEBI:15934"/>
        <dbReference type="ChEBI" id="CHEBI:43474"/>
        <dbReference type="ChEBI" id="CHEBI:58201"/>
        <dbReference type="ChEBI" id="CHEBI:58830"/>
        <dbReference type="EC" id="2.5.1.78"/>
    </reaction>
</comment>
<dbReference type="FunFam" id="3.40.50.960:FF:000001">
    <property type="entry name" value="6,7-dimethyl-8-ribityllumazine synthase"/>
    <property type="match status" value="1"/>
</dbReference>
<evidence type="ECO:0000256" key="4">
    <source>
        <dbReference type="ARBA" id="ARBA00022619"/>
    </source>
</evidence>
<dbReference type="AlphaFoldDB" id="A0A9J6RIB1"/>
<dbReference type="InterPro" id="IPR002180">
    <property type="entry name" value="LS/RS"/>
</dbReference>
<dbReference type="PANTHER" id="PTHR21058">
    <property type="entry name" value="6,7-DIMETHYL-8-RIBITYLLUMAZINE SYNTHASE DMRL SYNTHASE LUMAZINE SYNTHASE"/>
    <property type="match status" value="1"/>
</dbReference>
<dbReference type="HAMAP" id="MF_00178">
    <property type="entry name" value="Lumazine_synth"/>
    <property type="match status" value="1"/>
</dbReference>
<dbReference type="GO" id="GO:0005829">
    <property type="term" value="C:cytosol"/>
    <property type="evidence" value="ECO:0007669"/>
    <property type="project" value="TreeGrafter"/>
</dbReference>
<comment type="pathway">
    <text evidence="1 9">Cofactor biosynthesis; riboflavin biosynthesis; riboflavin from 2-hydroxy-3-oxobutyl phosphate and 5-amino-6-(D-ribitylamino)uracil: step 1/2.</text>
</comment>
<feature type="binding site" evidence="9">
    <location>
        <position position="117"/>
    </location>
    <ligand>
        <name>5-amino-6-(D-ribitylamino)uracil</name>
        <dbReference type="ChEBI" id="CHEBI:15934"/>
    </ligand>
</feature>
<comment type="similarity">
    <text evidence="2 9">Belongs to the DMRL synthase family.</text>
</comment>
<comment type="subunit">
    <text evidence="9">Forms an icosahedral capsid composed of 60 subunits, arranged as a dodecamer of pentamers.</text>
</comment>
<evidence type="ECO:0000256" key="2">
    <source>
        <dbReference type="ARBA" id="ARBA00007424"/>
    </source>
</evidence>
<name>A0A9J6RIB1_9GAMM</name>
<keyword evidence="4 9" id="KW-0686">Riboflavin biosynthesis</keyword>
<protein>
    <recommendedName>
        <fullName evidence="8 9">6,7-dimethyl-8-ribityllumazine synthase</fullName>
        <shortName evidence="9">DMRL synthase</shortName>
        <shortName evidence="9">LS</shortName>
        <shortName evidence="9">Lumazine synthase</shortName>
        <ecNumber evidence="3 9">2.5.1.78</ecNumber>
    </recommendedName>
</protein>
<dbReference type="PANTHER" id="PTHR21058:SF0">
    <property type="entry name" value="6,7-DIMETHYL-8-RIBITYLLUMAZINE SYNTHASE"/>
    <property type="match status" value="1"/>
</dbReference>
<dbReference type="InterPro" id="IPR036467">
    <property type="entry name" value="LS/RS_sf"/>
</dbReference>
<dbReference type="GO" id="GO:0000906">
    <property type="term" value="F:6,7-dimethyl-8-ribityllumazine synthase activity"/>
    <property type="evidence" value="ECO:0007669"/>
    <property type="project" value="UniProtKB-UniRule"/>
</dbReference>
<evidence type="ECO:0000313" key="11">
    <source>
        <dbReference type="Proteomes" id="UP001069090"/>
    </source>
</evidence>
<dbReference type="RefSeq" id="WP_258330097.1">
    <property type="nucleotide sequence ID" value="NZ_JAPTGG010000001.1"/>
</dbReference>
<feature type="binding site" evidence="9">
    <location>
        <position position="131"/>
    </location>
    <ligand>
        <name>(2S)-2-hydroxy-3-oxobutyl phosphate</name>
        <dbReference type="ChEBI" id="CHEBI:58830"/>
    </ligand>
</feature>
<dbReference type="EMBL" id="JAPTGG010000001">
    <property type="protein sequence ID" value="MCZ0863951.1"/>
    <property type="molecule type" value="Genomic_DNA"/>
</dbReference>
<evidence type="ECO:0000256" key="5">
    <source>
        <dbReference type="ARBA" id="ARBA00022679"/>
    </source>
</evidence>
<dbReference type="CDD" id="cd09209">
    <property type="entry name" value="Lumazine_synthase-I"/>
    <property type="match status" value="1"/>
</dbReference>
<evidence type="ECO:0000256" key="6">
    <source>
        <dbReference type="ARBA" id="ARBA00048785"/>
    </source>
</evidence>
<keyword evidence="11" id="KW-1185">Reference proteome</keyword>
<evidence type="ECO:0000256" key="9">
    <source>
        <dbReference type="HAMAP-Rule" id="MF_00178"/>
    </source>
</evidence>
<dbReference type="Pfam" id="PF00885">
    <property type="entry name" value="DMRL_synthase"/>
    <property type="match status" value="1"/>
</dbReference>
<feature type="binding site" evidence="9">
    <location>
        <begin position="60"/>
        <end position="62"/>
    </location>
    <ligand>
        <name>5-amino-6-(D-ribitylamino)uracil</name>
        <dbReference type="ChEBI" id="CHEBI:15934"/>
    </ligand>
</feature>
<dbReference type="Gene3D" id="3.40.50.960">
    <property type="entry name" value="Lumazine/riboflavin synthase"/>
    <property type="match status" value="1"/>
</dbReference>
<proteinExistence type="inferred from homology"/>
<sequence length="157" mass="16754">MKDIKVIEGDFISAKGKKFALVVTRWNSFVVGSLLEGAVDYLTRHGVAKEDLSIIYCPGAFEIPLTVKKVAAKKEYDAIIALGAVIRGGTPHFEYVAGECVKGLATVNLEAEIPVSFGVLTVDSIEQAVERSGTKMGNKGEEAAASALEMVSLLDHI</sequence>
<dbReference type="Proteomes" id="UP001069090">
    <property type="component" value="Unassembled WGS sequence"/>
</dbReference>
<keyword evidence="5 9" id="KW-0808">Transferase</keyword>
<dbReference type="EC" id="2.5.1.78" evidence="3 9"/>
<feature type="binding site" evidence="9">
    <location>
        <begin position="84"/>
        <end position="86"/>
    </location>
    <ligand>
        <name>5-amino-6-(D-ribitylamino)uracil</name>
        <dbReference type="ChEBI" id="CHEBI:15934"/>
    </ligand>
</feature>
<dbReference type="NCBIfam" id="NF000812">
    <property type="entry name" value="PRK00061.1-4"/>
    <property type="match status" value="1"/>
</dbReference>
<dbReference type="GO" id="GO:0009231">
    <property type="term" value="P:riboflavin biosynthetic process"/>
    <property type="evidence" value="ECO:0007669"/>
    <property type="project" value="UniProtKB-UniRule"/>
</dbReference>
<reference evidence="10 11" key="1">
    <citation type="submission" date="2022-12" db="EMBL/GenBank/DDBJ databases">
        <title>Dasania phycosphaerae sp. nov., isolated from particulate material of the south coast of Korea.</title>
        <authorList>
            <person name="Jiang Y."/>
        </authorList>
    </citation>
    <scope>NUCLEOTIDE SEQUENCE [LARGE SCALE GENOMIC DNA]</scope>
    <source>
        <strain evidence="10 11">GY-19</strain>
    </source>
</reference>
<evidence type="ECO:0000256" key="1">
    <source>
        <dbReference type="ARBA" id="ARBA00004917"/>
    </source>
</evidence>
<dbReference type="SUPFAM" id="SSF52121">
    <property type="entry name" value="Lumazine synthase"/>
    <property type="match status" value="1"/>
</dbReference>
<dbReference type="NCBIfam" id="TIGR00114">
    <property type="entry name" value="lumazine-synth"/>
    <property type="match status" value="1"/>
</dbReference>
<evidence type="ECO:0000256" key="8">
    <source>
        <dbReference type="ARBA" id="ARBA00072606"/>
    </source>
</evidence>
<dbReference type="GO" id="GO:0009349">
    <property type="term" value="C:riboflavin synthase complex"/>
    <property type="evidence" value="ECO:0007669"/>
    <property type="project" value="UniProtKB-UniRule"/>
</dbReference>
<gene>
    <name evidence="10" type="primary">ribE</name>
    <name evidence="9" type="synonym">ribH</name>
    <name evidence="10" type="ORF">O0V09_01995</name>
</gene>
<comment type="function">
    <text evidence="7 9">Catalyzes the formation of 6,7-dimethyl-8-ribityllumazine by condensation of 5-amino-6-(D-ribitylamino)uracil with 3,4-dihydroxy-2-butanone 4-phosphate. This is the penultimate step in the biosynthesis of riboflavin.</text>
</comment>
<accession>A0A9J6RIB1</accession>